<protein>
    <recommendedName>
        <fullName evidence="3">Heterokaryon incompatibility domain-containing protein</fullName>
    </recommendedName>
</protein>
<evidence type="ECO:0008006" key="3">
    <source>
        <dbReference type="Google" id="ProtNLM"/>
    </source>
</evidence>
<evidence type="ECO:0000313" key="2">
    <source>
        <dbReference type="Proteomes" id="UP000291422"/>
    </source>
</evidence>
<dbReference type="AlphaFoldDB" id="A0A4Q4MY92"/>
<comment type="caution">
    <text evidence="1">The sequence shown here is derived from an EMBL/GenBank/DDBJ whole genome shotgun (WGS) entry which is preliminary data.</text>
</comment>
<dbReference type="EMBL" id="PDXD01000095">
    <property type="protein sequence ID" value="RYN62707.1"/>
    <property type="molecule type" value="Genomic_DNA"/>
</dbReference>
<dbReference type="PANTHER" id="PTHR24148:SF64">
    <property type="entry name" value="HETEROKARYON INCOMPATIBILITY DOMAIN-CONTAINING PROTEIN"/>
    <property type="match status" value="1"/>
</dbReference>
<organism evidence="1 2">
    <name type="scientific">Alternaria alternata</name>
    <name type="common">Alternaria rot fungus</name>
    <name type="synonym">Torula alternata</name>
    <dbReference type="NCBI Taxonomy" id="5599"/>
    <lineage>
        <taxon>Eukaryota</taxon>
        <taxon>Fungi</taxon>
        <taxon>Dikarya</taxon>
        <taxon>Ascomycota</taxon>
        <taxon>Pezizomycotina</taxon>
        <taxon>Dothideomycetes</taxon>
        <taxon>Pleosporomycetidae</taxon>
        <taxon>Pleosporales</taxon>
        <taxon>Pleosporineae</taxon>
        <taxon>Pleosporaceae</taxon>
        <taxon>Alternaria</taxon>
        <taxon>Alternaria sect. Alternaria</taxon>
        <taxon>Alternaria alternata complex</taxon>
    </lineage>
</organism>
<name>A0A4Q4MY92_ALTAL</name>
<dbReference type="Pfam" id="PF26639">
    <property type="entry name" value="Het-6_barrel"/>
    <property type="match status" value="1"/>
</dbReference>
<sequence>MMATVYENAVQVVVWPGYVEPGYFLIDMLQSAFRRFRMDELPQLRSLIQKPYFTRIWPLQEIALAQSCIILVGERTVAHSDVVDIRSVFLMPCSISKHRSWYGHEPAEVASVRLEYERVTTLHRRLLGFFQSRLDDPNATLEPVTPPPISEVLLHARSHQASEPRDKVFALYGIFQRLQAYLQAPDYLRAVDSIYLEASSSAVQTDRSLHIFEGLTGVSRCDLQLPSWSPDWSDHQHITRVAEWKNHKASGLSEAQPCIQGQELSACGLLVDAVYREHITFAATPLLVEANTLTEKLAEPLHTRNDVPVHQYLGLLESLFLDTWKEERVPLNLRQDIHRKQMESEAKGGKQRSMLLGLLGRRVDQHSTEGFLKDSFTLHRGLCYTLDRKKLFETRDGRLGIASRSIEIGDSIVLLQGCNLPMVIRPAGNKWKLVAPAYLPSDGIMDGKLWKPDGPLSCFSFV</sequence>
<reference evidence="2" key="1">
    <citation type="journal article" date="2019" name="bioRxiv">
        <title>Genomics, evolutionary history and diagnostics of the Alternaria alternata species group including apple and Asian pear pathotypes.</title>
        <authorList>
            <person name="Armitage A.D."/>
            <person name="Cockerton H.M."/>
            <person name="Sreenivasaprasad S."/>
            <person name="Woodhall J.W."/>
            <person name="Lane C.R."/>
            <person name="Harrison R.J."/>
            <person name="Clarkson J.P."/>
        </authorList>
    </citation>
    <scope>NUCLEOTIDE SEQUENCE [LARGE SCALE GENOMIC DNA]</scope>
    <source>
        <strain evidence="2">FERA 1177</strain>
    </source>
</reference>
<evidence type="ECO:0000313" key="1">
    <source>
        <dbReference type="EMBL" id="RYN62707.1"/>
    </source>
</evidence>
<dbReference type="Proteomes" id="UP000291422">
    <property type="component" value="Unassembled WGS sequence"/>
</dbReference>
<proteinExistence type="predicted"/>
<dbReference type="PANTHER" id="PTHR24148">
    <property type="entry name" value="ANKYRIN REPEAT DOMAIN-CONTAINING PROTEIN 39 HOMOLOG-RELATED"/>
    <property type="match status" value="1"/>
</dbReference>
<gene>
    <name evidence="1" type="ORF">AA0117_g12883</name>
</gene>
<accession>A0A4Q4MY92</accession>
<dbReference type="InterPro" id="IPR052895">
    <property type="entry name" value="HetReg/Transcr_Mod"/>
</dbReference>